<dbReference type="InterPro" id="IPR012910">
    <property type="entry name" value="Plug_dom"/>
</dbReference>
<keyword evidence="9 10" id="KW-0998">Cell outer membrane</keyword>
<dbReference type="InterPro" id="IPR036942">
    <property type="entry name" value="Beta-barrel_TonB_sf"/>
</dbReference>
<evidence type="ECO:0000259" key="14">
    <source>
        <dbReference type="Pfam" id="PF07715"/>
    </source>
</evidence>
<dbReference type="PROSITE" id="PS52016">
    <property type="entry name" value="TONB_DEPENDENT_REC_3"/>
    <property type="match status" value="1"/>
</dbReference>
<sequence>MSPDARLVPALLLLAGTCAAQEPATSPTQPVQQSVNVTTTRSGVDMGPTANTTSTLSVDDLTQYPALTLDERLRQHAGFELFRRSSSWVANPTSEGISLRGLGSTAASRTLVLSDSVPLNDPFGGWIHWNEMPPETVEAITLASGGGSDLYGSSALGGVIDVIPARPGPLLGDADLAAGSEDTTDDSARGDLQHGRWDALAAGQSFRTDGYTIVAPSIRGAVDVPSNVHFQNGRLVLSRSLPRSGRAYLMGNVLNEAHGNGTPLQTNGTRLWRYAAGDDWTAGPRVSGRVRGFGSDEAYRQSFSSITPTRSSESLTRLQRVETQEFGASADASAHLSHIAAVAGGDLRDTRATDFETPYTAGAPNGVQDVSARQRFFGGFGELVAEHGGWSGAGSLRVDEAANLATQTVARATATAPQTTTPISDRHELVFSPRLGLVRTLPRGFALHAAGFRAFRTPTMNELYRTGQVGQQTTLANSALLSERATGAEGGLNWSLPSKRAAVQATYFWTEINRPVSTVLLSSTATTQTLKRENLGQIQSQGVELAAQLHPLRSLSINLGYQYAHAVVTAFAAQTPPLVGLWIPQVPRHSTTAQARYRRGPAAFTLAARESGHAFDDSSNLYELHSFFVLDAYAESRVGRHLTAYVSAQNLLNRSIETARTPNLTLGTPFTALGGLRLRWGGQ</sequence>
<dbReference type="GO" id="GO:0015344">
    <property type="term" value="F:siderophore uptake transmembrane transporter activity"/>
    <property type="evidence" value="ECO:0007669"/>
    <property type="project" value="TreeGrafter"/>
</dbReference>
<evidence type="ECO:0000313" key="15">
    <source>
        <dbReference type="EMBL" id="SNT21038.1"/>
    </source>
</evidence>
<dbReference type="InterPro" id="IPR037066">
    <property type="entry name" value="Plug_dom_sf"/>
</dbReference>
<dbReference type="PANTHER" id="PTHR30069:SF29">
    <property type="entry name" value="HEMOGLOBIN AND HEMOGLOBIN-HAPTOGLOBIN-BINDING PROTEIN 1-RELATED"/>
    <property type="match status" value="1"/>
</dbReference>
<keyword evidence="7 10" id="KW-0472">Membrane</keyword>
<evidence type="ECO:0000256" key="7">
    <source>
        <dbReference type="ARBA" id="ARBA00023136"/>
    </source>
</evidence>
<name>A0A239KTP0_9BACT</name>
<organism evidence="15 16">
    <name type="scientific">Granulicella rosea</name>
    <dbReference type="NCBI Taxonomy" id="474952"/>
    <lineage>
        <taxon>Bacteria</taxon>
        <taxon>Pseudomonadati</taxon>
        <taxon>Acidobacteriota</taxon>
        <taxon>Terriglobia</taxon>
        <taxon>Terriglobales</taxon>
        <taxon>Acidobacteriaceae</taxon>
        <taxon>Granulicella</taxon>
    </lineage>
</organism>
<dbReference type="SUPFAM" id="SSF56935">
    <property type="entry name" value="Porins"/>
    <property type="match status" value="1"/>
</dbReference>
<comment type="similarity">
    <text evidence="10 11">Belongs to the TonB-dependent receptor family.</text>
</comment>
<keyword evidence="8 15" id="KW-0675">Receptor</keyword>
<dbReference type="GO" id="GO:0009279">
    <property type="term" value="C:cell outer membrane"/>
    <property type="evidence" value="ECO:0007669"/>
    <property type="project" value="UniProtKB-SubCell"/>
</dbReference>
<dbReference type="Pfam" id="PF07715">
    <property type="entry name" value="Plug"/>
    <property type="match status" value="1"/>
</dbReference>
<comment type="subcellular location">
    <subcellularLocation>
        <location evidence="1 10">Cell outer membrane</location>
        <topology evidence="1 10">Multi-pass membrane protein</topology>
    </subcellularLocation>
</comment>
<evidence type="ECO:0000256" key="4">
    <source>
        <dbReference type="ARBA" id="ARBA00022692"/>
    </source>
</evidence>
<evidence type="ECO:0000256" key="2">
    <source>
        <dbReference type="ARBA" id="ARBA00022448"/>
    </source>
</evidence>
<accession>A0A239KTP0</accession>
<evidence type="ECO:0000313" key="16">
    <source>
        <dbReference type="Proteomes" id="UP000198356"/>
    </source>
</evidence>
<keyword evidence="3 10" id="KW-1134">Transmembrane beta strand</keyword>
<dbReference type="Pfam" id="PF00593">
    <property type="entry name" value="TonB_dep_Rec_b-barrel"/>
    <property type="match status" value="1"/>
</dbReference>
<dbReference type="AlphaFoldDB" id="A0A239KTP0"/>
<feature type="domain" description="TonB-dependent receptor plug" evidence="14">
    <location>
        <begin position="49"/>
        <end position="159"/>
    </location>
</feature>
<evidence type="ECO:0000256" key="9">
    <source>
        <dbReference type="ARBA" id="ARBA00023237"/>
    </source>
</evidence>
<evidence type="ECO:0000259" key="13">
    <source>
        <dbReference type="Pfam" id="PF00593"/>
    </source>
</evidence>
<dbReference type="OrthoDB" id="101167at2"/>
<evidence type="ECO:0000256" key="1">
    <source>
        <dbReference type="ARBA" id="ARBA00004571"/>
    </source>
</evidence>
<dbReference type="RefSeq" id="WP_089409249.1">
    <property type="nucleotide sequence ID" value="NZ_FZOU01000005.1"/>
</dbReference>
<feature type="chain" id="PRO_5012037393" evidence="12">
    <location>
        <begin position="21"/>
        <end position="683"/>
    </location>
</feature>
<feature type="domain" description="TonB-dependent receptor-like beta-barrel" evidence="13">
    <location>
        <begin position="265"/>
        <end position="651"/>
    </location>
</feature>
<dbReference type="GO" id="GO:0044718">
    <property type="term" value="P:siderophore transmembrane transport"/>
    <property type="evidence" value="ECO:0007669"/>
    <property type="project" value="TreeGrafter"/>
</dbReference>
<dbReference type="InterPro" id="IPR000531">
    <property type="entry name" value="Beta-barrel_TonB"/>
</dbReference>
<dbReference type="EMBL" id="FZOU01000005">
    <property type="protein sequence ID" value="SNT21038.1"/>
    <property type="molecule type" value="Genomic_DNA"/>
</dbReference>
<evidence type="ECO:0000256" key="12">
    <source>
        <dbReference type="SAM" id="SignalP"/>
    </source>
</evidence>
<evidence type="ECO:0000256" key="3">
    <source>
        <dbReference type="ARBA" id="ARBA00022452"/>
    </source>
</evidence>
<dbReference type="Proteomes" id="UP000198356">
    <property type="component" value="Unassembled WGS sequence"/>
</dbReference>
<proteinExistence type="inferred from homology"/>
<reference evidence="15 16" key="1">
    <citation type="submission" date="2017-06" db="EMBL/GenBank/DDBJ databases">
        <authorList>
            <person name="Kim H.J."/>
            <person name="Triplett B.A."/>
        </authorList>
    </citation>
    <scope>NUCLEOTIDE SEQUENCE [LARGE SCALE GENOMIC DNA]</scope>
    <source>
        <strain evidence="15 16">DSM 18704</strain>
    </source>
</reference>
<gene>
    <name evidence="15" type="ORF">SAMN05421770_105175</name>
</gene>
<dbReference type="Gene3D" id="2.170.130.10">
    <property type="entry name" value="TonB-dependent receptor, plug domain"/>
    <property type="match status" value="1"/>
</dbReference>
<dbReference type="InterPro" id="IPR039426">
    <property type="entry name" value="TonB-dep_rcpt-like"/>
</dbReference>
<keyword evidence="2 10" id="KW-0813">Transport</keyword>
<keyword evidence="6 11" id="KW-0798">TonB box</keyword>
<feature type="signal peptide" evidence="12">
    <location>
        <begin position="1"/>
        <end position="20"/>
    </location>
</feature>
<dbReference type="Gene3D" id="2.40.170.20">
    <property type="entry name" value="TonB-dependent receptor, beta-barrel domain"/>
    <property type="match status" value="1"/>
</dbReference>
<keyword evidence="4 10" id="KW-0812">Transmembrane</keyword>
<evidence type="ECO:0000256" key="10">
    <source>
        <dbReference type="PROSITE-ProRule" id="PRU01360"/>
    </source>
</evidence>
<protein>
    <submittedName>
        <fullName evidence="15">Outer membrane receptor proteins, mostly Fe transport</fullName>
    </submittedName>
</protein>
<keyword evidence="16" id="KW-1185">Reference proteome</keyword>
<evidence type="ECO:0000256" key="11">
    <source>
        <dbReference type="RuleBase" id="RU003357"/>
    </source>
</evidence>
<evidence type="ECO:0000256" key="8">
    <source>
        <dbReference type="ARBA" id="ARBA00023170"/>
    </source>
</evidence>
<evidence type="ECO:0000256" key="6">
    <source>
        <dbReference type="ARBA" id="ARBA00023077"/>
    </source>
</evidence>
<dbReference type="PANTHER" id="PTHR30069">
    <property type="entry name" value="TONB-DEPENDENT OUTER MEMBRANE RECEPTOR"/>
    <property type="match status" value="1"/>
</dbReference>
<evidence type="ECO:0000256" key="5">
    <source>
        <dbReference type="ARBA" id="ARBA00022729"/>
    </source>
</evidence>
<keyword evidence="5 12" id="KW-0732">Signal</keyword>